<evidence type="ECO:0000259" key="3">
    <source>
        <dbReference type="Pfam" id="PF13505"/>
    </source>
</evidence>
<evidence type="ECO:0000256" key="2">
    <source>
        <dbReference type="SAM" id="SignalP"/>
    </source>
</evidence>
<gene>
    <name evidence="4" type="ORF">DZD40_03975</name>
</gene>
<reference evidence="4 5" key="1">
    <citation type="submission" date="2018-08" db="EMBL/GenBank/DDBJ databases">
        <title>Survival mechanisms of Campylobacter hepaticus identified by genomic analysis and comparative transcriptomic analysis of in vivo and in vitro derived bacteria.</title>
        <authorList>
            <person name="Van T.T.H."/>
            <person name="Moore R.J."/>
        </authorList>
    </citation>
    <scope>NUCLEOTIDE SEQUENCE [LARGE SCALE GENOMIC DNA]</scope>
    <source>
        <strain evidence="4 5">54L</strain>
    </source>
</reference>
<feature type="chain" id="PRO_5019396745" evidence="2">
    <location>
        <begin position="22"/>
        <end position="217"/>
    </location>
</feature>
<feature type="domain" description="Outer membrane protein beta-barrel" evidence="3">
    <location>
        <begin position="10"/>
        <end position="213"/>
    </location>
</feature>
<organism evidence="4 5">
    <name type="scientific">Campylobacter hepaticus</name>
    <dbReference type="NCBI Taxonomy" id="1813019"/>
    <lineage>
        <taxon>Bacteria</taxon>
        <taxon>Pseudomonadati</taxon>
        <taxon>Campylobacterota</taxon>
        <taxon>Epsilonproteobacteria</taxon>
        <taxon>Campylobacterales</taxon>
        <taxon>Campylobacteraceae</taxon>
        <taxon>Campylobacter</taxon>
    </lineage>
</organism>
<dbReference type="RefSeq" id="WP_124134414.1">
    <property type="nucleotide sequence ID" value="NZ_QURW01000008.1"/>
</dbReference>
<dbReference type="Proteomes" id="UP000286095">
    <property type="component" value="Unassembled WGS sequence"/>
</dbReference>
<accession>A0A424Z0J3</accession>
<dbReference type="SUPFAM" id="SSF56925">
    <property type="entry name" value="OMPA-like"/>
    <property type="match status" value="1"/>
</dbReference>
<keyword evidence="1 2" id="KW-0732">Signal</keyword>
<dbReference type="AlphaFoldDB" id="A0A424Z0J3"/>
<proteinExistence type="predicted"/>
<evidence type="ECO:0000256" key="1">
    <source>
        <dbReference type="ARBA" id="ARBA00022729"/>
    </source>
</evidence>
<dbReference type="Gene3D" id="2.40.160.20">
    <property type="match status" value="1"/>
</dbReference>
<comment type="caution">
    <text evidence="4">The sequence shown here is derived from an EMBL/GenBank/DDBJ whole genome shotgun (WGS) entry which is preliminary data.</text>
</comment>
<evidence type="ECO:0000313" key="4">
    <source>
        <dbReference type="EMBL" id="RQD87711.1"/>
    </source>
</evidence>
<name>A0A424Z0J3_9BACT</name>
<protein>
    <submittedName>
        <fullName evidence="4">Porin family protein</fullName>
    </submittedName>
</protein>
<dbReference type="STRING" id="1813019.A2J15_04860"/>
<feature type="signal peptide" evidence="2">
    <location>
        <begin position="1"/>
        <end position="21"/>
    </location>
</feature>
<dbReference type="InterPro" id="IPR027385">
    <property type="entry name" value="Beta-barrel_OMP"/>
</dbReference>
<dbReference type="InterPro" id="IPR011250">
    <property type="entry name" value="OMP/PagP_B-barrel"/>
</dbReference>
<dbReference type="Pfam" id="PF13505">
    <property type="entry name" value="OMP_b-brl"/>
    <property type="match status" value="1"/>
</dbReference>
<dbReference type="EMBL" id="QURW01000008">
    <property type="protein sequence ID" value="RQD87711.1"/>
    <property type="molecule type" value="Genomic_DNA"/>
</dbReference>
<evidence type="ECO:0000313" key="5">
    <source>
        <dbReference type="Proteomes" id="UP000286095"/>
    </source>
</evidence>
<sequence>MNKKLLSAFSSLFLFTNLALADENSGFFIGADAAWMHAQVKSNLDHKGGLAKAAIFNGDVSGNIPVFGLRIGYRLNQAHRIYSAYNYSDEFSDLIKVPSLEIQGNFTTHKFLLGYDFTPKLFESTRAVLGGYLGYAKTNIDLKTSFSSLGRNFDGFVYGLKAGAMYELNQNNEVELGFKAEQISYNSKNFYQKEVGSNFYNPTQRNYGVYLAYNYKF</sequence>